<gene>
    <name evidence="2" type="ORF">AURANDRAFT_17908</name>
</gene>
<dbReference type="Proteomes" id="UP000002729">
    <property type="component" value="Unassembled WGS sequence"/>
</dbReference>
<accession>F0Y0Q7</accession>
<evidence type="ECO:0000259" key="1">
    <source>
        <dbReference type="PROSITE" id="PS50076"/>
    </source>
</evidence>
<proteinExistence type="predicted"/>
<dbReference type="OrthoDB" id="205586at2759"/>
<dbReference type="CDD" id="cd06257">
    <property type="entry name" value="DnaJ"/>
    <property type="match status" value="1"/>
</dbReference>
<dbReference type="Pfam" id="PF00226">
    <property type="entry name" value="DnaJ"/>
    <property type="match status" value="1"/>
</dbReference>
<name>F0Y0Q7_AURAN</name>
<dbReference type="Gene3D" id="1.10.287.110">
    <property type="entry name" value="DnaJ domain"/>
    <property type="match status" value="1"/>
</dbReference>
<dbReference type="KEGG" id="aaf:AURANDRAFT_17908"/>
<dbReference type="PANTHER" id="PTHR44137:SF32">
    <property type="entry name" value="DNAJ HEAT SHOCK AMINO-TERMINAL DOMAIN PROTEIN"/>
    <property type="match status" value="1"/>
</dbReference>
<feature type="non-terminal residue" evidence="2">
    <location>
        <position position="1"/>
    </location>
</feature>
<keyword evidence="3" id="KW-1185">Reference proteome</keyword>
<feature type="non-terminal residue" evidence="2">
    <location>
        <position position="57"/>
    </location>
</feature>
<sequence>YGALGVDEAADAATIKKRYRELALTVHPDKGGSASAFKILNEAKSTLCDEDARAAYD</sequence>
<protein>
    <recommendedName>
        <fullName evidence="1">J domain-containing protein</fullName>
    </recommendedName>
</protein>
<dbReference type="RefSeq" id="XP_009034042.1">
    <property type="nucleotide sequence ID" value="XM_009035794.1"/>
</dbReference>
<dbReference type="SMART" id="SM00271">
    <property type="entry name" value="DnaJ"/>
    <property type="match status" value="1"/>
</dbReference>
<evidence type="ECO:0000313" key="3">
    <source>
        <dbReference type="Proteomes" id="UP000002729"/>
    </source>
</evidence>
<dbReference type="InParanoid" id="F0Y0Q7"/>
<dbReference type="PROSITE" id="PS50076">
    <property type="entry name" value="DNAJ_2"/>
    <property type="match status" value="1"/>
</dbReference>
<organism evidence="3">
    <name type="scientific">Aureococcus anophagefferens</name>
    <name type="common">Harmful bloom alga</name>
    <dbReference type="NCBI Taxonomy" id="44056"/>
    <lineage>
        <taxon>Eukaryota</taxon>
        <taxon>Sar</taxon>
        <taxon>Stramenopiles</taxon>
        <taxon>Ochrophyta</taxon>
        <taxon>Pelagophyceae</taxon>
        <taxon>Pelagomonadales</taxon>
        <taxon>Pelagomonadaceae</taxon>
        <taxon>Aureococcus</taxon>
    </lineage>
</organism>
<feature type="domain" description="J" evidence="1">
    <location>
        <begin position="1"/>
        <end position="57"/>
    </location>
</feature>
<dbReference type="InterPro" id="IPR036869">
    <property type="entry name" value="J_dom_sf"/>
</dbReference>
<evidence type="ECO:0000313" key="2">
    <source>
        <dbReference type="EMBL" id="EGB11700.1"/>
    </source>
</evidence>
<dbReference type="PRINTS" id="PR00625">
    <property type="entry name" value="JDOMAIN"/>
</dbReference>
<dbReference type="PANTHER" id="PTHR44137">
    <property type="entry name" value="BNAC03G44070D PROTEIN"/>
    <property type="match status" value="1"/>
</dbReference>
<reference evidence="2 3" key="1">
    <citation type="journal article" date="2011" name="Proc. Natl. Acad. Sci. U.S.A.">
        <title>Niche of harmful alga Aureococcus anophagefferens revealed through ecogenomics.</title>
        <authorList>
            <person name="Gobler C.J."/>
            <person name="Berry D.L."/>
            <person name="Dyhrman S.T."/>
            <person name="Wilhelm S.W."/>
            <person name="Salamov A."/>
            <person name="Lobanov A.V."/>
            <person name="Zhang Y."/>
            <person name="Collier J.L."/>
            <person name="Wurch L.L."/>
            <person name="Kustka A.B."/>
            <person name="Dill B.D."/>
            <person name="Shah M."/>
            <person name="VerBerkmoes N.C."/>
            <person name="Kuo A."/>
            <person name="Terry A."/>
            <person name="Pangilinan J."/>
            <person name="Lindquist E.A."/>
            <person name="Lucas S."/>
            <person name="Paulsen I.T."/>
            <person name="Hattenrath-Lehmann T.K."/>
            <person name="Talmage S.C."/>
            <person name="Walker E.A."/>
            <person name="Koch F."/>
            <person name="Burson A.M."/>
            <person name="Marcoval M.A."/>
            <person name="Tang Y.Z."/>
            <person name="Lecleir G.R."/>
            <person name="Coyne K.J."/>
            <person name="Berg G.M."/>
            <person name="Bertrand E.M."/>
            <person name="Saito M.A."/>
            <person name="Gladyshev V.N."/>
            <person name="Grigoriev I.V."/>
        </authorList>
    </citation>
    <scope>NUCLEOTIDE SEQUENCE [LARGE SCALE GENOMIC DNA]</scope>
    <source>
        <strain evidence="3">CCMP 1984</strain>
    </source>
</reference>
<dbReference type="EMBL" id="GL833122">
    <property type="protein sequence ID" value="EGB11700.1"/>
    <property type="molecule type" value="Genomic_DNA"/>
</dbReference>
<dbReference type="GeneID" id="20218920"/>
<dbReference type="eggNOG" id="ENOG502SCI2">
    <property type="taxonomic scope" value="Eukaryota"/>
</dbReference>
<dbReference type="SUPFAM" id="SSF46565">
    <property type="entry name" value="Chaperone J-domain"/>
    <property type="match status" value="1"/>
</dbReference>
<dbReference type="InterPro" id="IPR001623">
    <property type="entry name" value="DnaJ_domain"/>
</dbReference>
<dbReference type="AlphaFoldDB" id="F0Y0Q7"/>